<accession>A0A848HCD5</accession>
<reference evidence="3 4" key="1">
    <citation type="submission" date="2020-04" db="EMBL/GenBank/DDBJ databases">
        <title>Ramlibacter sp. G-1-2-2 isolated from soil.</title>
        <authorList>
            <person name="Dahal R.H."/>
        </authorList>
    </citation>
    <scope>NUCLEOTIDE SEQUENCE [LARGE SCALE GENOMIC DNA]</scope>
    <source>
        <strain evidence="3 4">G-1-2-2</strain>
    </source>
</reference>
<dbReference type="Gene3D" id="3.40.190.150">
    <property type="entry name" value="Bordetella uptake gene, domain 1"/>
    <property type="match status" value="1"/>
</dbReference>
<evidence type="ECO:0000313" key="3">
    <source>
        <dbReference type="EMBL" id="NML46183.1"/>
    </source>
</evidence>
<organism evidence="3 4">
    <name type="scientific">Ramlibacter agri</name>
    <dbReference type="NCBI Taxonomy" id="2728837"/>
    <lineage>
        <taxon>Bacteria</taxon>
        <taxon>Pseudomonadati</taxon>
        <taxon>Pseudomonadota</taxon>
        <taxon>Betaproteobacteria</taxon>
        <taxon>Burkholderiales</taxon>
        <taxon>Comamonadaceae</taxon>
        <taxon>Ramlibacter</taxon>
    </lineage>
</organism>
<feature type="chain" id="PRO_5033060350" evidence="2">
    <location>
        <begin position="24"/>
        <end position="325"/>
    </location>
</feature>
<keyword evidence="4" id="KW-1185">Reference proteome</keyword>
<dbReference type="SUPFAM" id="SSF53850">
    <property type="entry name" value="Periplasmic binding protein-like II"/>
    <property type="match status" value="1"/>
</dbReference>
<dbReference type="PIRSF" id="PIRSF017082">
    <property type="entry name" value="YflP"/>
    <property type="match status" value="1"/>
</dbReference>
<dbReference type="Pfam" id="PF03401">
    <property type="entry name" value="TctC"/>
    <property type="match status" value="1"/>
</dbReference>
<dbReference type="PANTHER" id="PTHR42928">
    <property type="entry name" value="TRICARBOXYLATE-BINDING PROTEIN"/>
    <property type="match status" value="1"/>
</dbReference>
<keyword evidence="2" id="KW-0732">Signal</keyword>
<dbReference type="CDD" id="cd07012">
    <property type="entry name" value="PBP2_Bug_TTT"/>
    <property type="match status" value="1"/>
</dbReference>
<dbReference type="AlphaFoldDB" id="A0A848HCD5"/>
<comment type="similarity">
    <text evidence="1">Belongs to the UPF0065 (bug) family.</text>
</comment>
<gene>
    <name evidence="3" type="ORF">HHL11_20715</name>
</gene>
<evidence type="ECO:0000256" key="2">
    <source>
        <dbReference type="SAM" id="SignalP"/>
    </source>
</evidence>
<evidence type="ECO:0000313" key="4">
    <source>
        <dbReference type="Proteomes" id="UP000541185"/>
    </source>
</evidence>
<dbReference type="InterPro" id="IPR005064">
    <property type="entry name" value="BUG"/>
</dbReference>
<name>A0A848HCD5_9BURK</name>
<feature type="signal peptide" evidence="2">
    <location>
        <begin position="1"/>
        <end position="23"/>
    </location>
</feature>
<sequence>MATFARRCLLLGGLSLLTLGASAQGAWPERQVNFVTWSSPGGNIDVAMRLVGERLAQKWKQPVVAENRTGASGIIATDYVAKARPDGYTVLFTTPTAQINTAFVRAKLPFDARRDFEPVSLLLTGQVALVAAPNAPYNNLSELVAYAKKQPKGISFGSWGIGSGGHLLGEQMKNQAKVTMVHVPYKGGELAEMADVIGGSLDTAFMANGNAKIQSQAGKIKVLAITGQARHKDFPTVATFREQGYSGFDAAAWIGAYVPAGTPKAVVAKLSADMAEVLKQPDIAARLEGLGFGVEGSTPAEFANFTNEQYKLWGNMIEAAGIPKE</sequence>
<evidence type="ECO:0000256" key="1">
    <source>
        <dbReference type="ARBA" id="ARBA00006987"/>
    </source>
</evidence>
<comment type="caution">
    <text evidence="3">The sequence shown here is derived from an EMBL/GenBank/DDBJ whole genome shotgun (WGS) entry which is preliminary data.</text>
</comment>
<protein>
    <submittedName>
        <fullName evidence="3">Tripartite tricarboxylate transporter substrate binding protein</fullName>
    </submittedName>
</protein>
<dbReference type="RefSeq" id="WP_169420464.1">
    <property type="nucleotide sequence ID" value="NZ_JABBFX010000002.1"/>
</dbReference>
<dbReference type="Gene3D" id="3.40.190.10">
    <property type="entry name" value="Periplasmic binding protein-like II"/>
    <property type="match status" value="1"/>
</dbReference>
<dbReference type="Proteomes" id="UP000541185">
    <property type="component" value="Unassembled WGS sequence"/>
</dbReference>
<dbReference type="EMBL" id="JABBFX010000002">
    <property type="protein sequence ID" value="NML46183.1"/>
    <property type="molecule type" value="Genomic_DNA"/>
</dbReference>
<dbReference type="PANTHER" id="PTHR42928:SF5">
    <property type="entry name" value="BLR1237 PROTEIN"/>
    <property type="match status" value="1"/>
</dbReference>
<dbReference type="InterPro" id="IPR042100">
    <property type="entry name" value="Bug_dom1"/>
</dbReference>
<proteinExistence type="inferred from homology"/>